<gene>
    <name evidence="1" type="ORF">LCGC14_2810750</name>
</gene>
<accession>A0A0F8YJX0</accession>
<evidence type="ECO:0000313" key="1">
    <source>
        <dbReference type="EMBL" id="KKK81707.1"/>
    </source>
</evidence>
<dbReference type="AlphaFoldDB" id="A0A0F8YJX0"/>
<dbReference type="EMBL" id="LAZR01053004">
    <property type="protein sequence ID" value="KKK81707.1"/>
    <property type="molecule type" value="Genomic_DNA"/>
</dbReference>
<name>A0A0F8YJX0_9ZZZZ</name>
<proteinExistence type="predicted"/>
<evidence type="ECO:0008006" key="2">
    <source>
        <dbReference type="Google" id="ProtNLM"/>
    </source>
</evidence>
<comment type="caution">
    <text evidence="1">The sequence shown here is derived from an EMBL/GenBank/DDBJ whole genome shotgun (WGS) entry which is preliminary data.</text>
</comment>
<sequence length="210" mass="24662">MAWTFTMRIIQDKISEDPSILGLGELLLRNRERIQSSGGRVDFILENEKTNTLFEVEVQLGKTDESHIIRTIEYWDLEQRKNPSYEHRAVIVAEEITNRFFNVIYLMNRSIPIIAIQLNALKVDNKITLNFTKVLDNYETPEDEINRDSDEVGKSYWEKDDKKGFQKSLEILNIALRMMESVKSKTLKPTYNKNHIVQGSDKKNFSWYKP</sequence>
<protein>
    <recommendedName>
        <fullName evidence="2">DUF5655 domain-containing protein</fullName>
    </recommendedName>
</protein>
<dbReference type="Gene3D" id="3.40.1350.10">
    <property type="match status" value="1"/>
</dbReference>
<organism evidence="1">
    <name type="scientific">marine sediment metagenome</name>
    <dbReference type="NCBI Taxonomy" id="412755"/>
    <lineage>
        <taxon>unclassified sequences</taxon>
        <taxon>metagenomes</taxon>
        <taxon>ecological metagenomes</taxon>
    </lineage>
</organism>
<dbReference type="InterPro" id="IPR011856">
    <property type="entry name" value="tRNA_endonuc-like_dom_sf"/>
</dbReference>
<dbReference type="GO" id="GO:0003676">
    <property type="term" value="F:nucleic acid binding"/>
    <property type="evidence" value="ECO:0007669"/>
    <property type="project" value="InterPro"/>
</dbReference>
<reference evidence="1" key="1">
    <citation type="journal article" date="2015" name="Nature">
        <title>Complex archaea that bridge the gap between prokaryotes and eukaryotes.</title>
        <authorList>
            <person name="Spang A."/>
            <person name="Saw J.H."/>
            <person name="Jorgensen S.L."/>
            <person name="Zaremba-Niedzwiedzka K."/>
            <person name="Martijn J."/>
            <person name="Lind A.E."/>
            <person name="van Eijk R."/>
            <person name="Schleper C."/>
            <person name="Guy L."/>
            <person name="Ettema T.J."/>
        </authorList>
    </citation>
    <scope>NUCLEOTIDE SEQUENCE</scope>
</reference>